<evidence type="ECO:0000313" key="1">
    <source>
        <dbReference type="EMBL" id="CAD1566370.1"/>
    </source>
</evidence>
<sequence length="118" mass="12024">MSNKIINKIDVIDGVEGVDVNGVDVTDGVEGVEVNEVDVADGVGDIQVDGAGGGMEANSMNGFGLVNGGMETDSDGEQTAAVNATMTTEIVVEESQGGYLHPLQVRGGLSSPLNREST</sequence>
<organism evidence="1">
    <name type="scientific">Bracon brevicornis</name>
    <dbReference type="NCBI Taxonomy" id="1563983"/>
    <lineage>
        <taxon>Eukaryota</taxon>
        <taxon>Metazoa</taxon>
        <taxon>Ecdysozoa</taxon>
        <taxon>Arthropoda</taxon>
        <taxon>Hexapoda</taxon>
        <taxon>Insecta</taxon>
        <taxon>Pterygota</taxon>
        <taxon>Neoptera</taxon>
        <taxon>Endopterygota</taxon>
        <taxon>Hymenoptera</taxon>
        <taxon>Apocrita</taxon>
        <taxon>Ichneumonoidea</taxon>
        <taxon>Braconidae</taxon>
        <taxon>Braconinae</taxon>
        <taxon>Bracon</taxon>
    </lineage>
</organism>
<gene>
    <name evidence="1" type="ORF">BBRV_LOCUS86068</name>
</gene>
<reference evidence="1" key="1">
    <citation type="submission" date="2020-07" db="EMBL/GenBank/DDBJ databases">
        <authorList>
            <person name="Ferguson B K."/>
        </authorList>
    </citation>
    <scope>NUCLEOTIDE SEQUENCE</scope>
    <source>
        <strain evidence="1">L06</strain>
    </source>
</reference>
<dbReference type="AlphaFoldDB" id="A0A6V7KV08"/>
<accession>A0A6V7KV08</accession>
<name>A0A6V7KV08_9HYME</name>
<protein>
    <submittedName>
        <fullName evidence="1">Uncharacterized protein</fullName>
    </submittedName>
</protein>
<dbReference type="EMBL" id="CADCXW020000291">
    <property type="protein sequence ID" value="CAD1566370.1"/>
    <property type="molecule type" value="Genomic_DNA"/>
</dbReference>
<proteinExistence type="predicted"/>